<feature type="compositionally biased region" description="Low complexity" evidence="2">
    <location>
        <begin position="899"/>
        <end position="911"/>
    </location>
</feature>
<feature type="compositionally biased region" description="Polar residues" evidence="2">
    <location>
        <begin position="696"/>
        <end position="707"/>
    </location>
</feature>
<feature type="region of interest" description="Disordered" evidence="2">
    <location>
        <begin position="542"/>
        <end position="565"/>
    </location>
</feature>
<feature type="region of interest" description="Disordered" evidence="2">
    <location>
        <begin position="416"/>
        <end position="447"/>
    </location>
</feature>
<feature type="region of interest" description="Disordered" evidence="2">
    <location>
        <begin position="877"/>
        <end position="935"/>
    </location>
</feature>
<protein>
    <recommendedName>
        <fullName evidence="3">SAM domain-containing protein</fullName>
    </recommendedName>
</protein>
<dbReference type="OrthoDB" id="8188202at2759"/>
<dbReference type="SUPFAM" id="SSF47769">
    <property type="entry name" value="SAM/Pointed domain"/>
    <property type="match status" value="1"/>
</dbReference>
<feature type="region of interest" description="Disordered" evidence="2">
    <location>
        <begin position="129"/>
        <end position="193"/>
    </location>
</feature>
<accession>E9G5W1</accession>
<feature type="compositionally biased region" description="Basic and acidic residues" evidence="2">
    <location>
        <begin position="912"/>
        <end position="935"/>
    </location>
</feature>
<dbReference type="Proteomes" id="UP000000305">
    <property type="component" value="Unassembled WGS sequence"/>
</dbReference>
<gene>
    <name evidence="4" type="ORF">DAPPUDRAFT_222743</name>
</gene>
<dbReference type="GO" id="GO:0005737">
    <property type="term" value="C:cytoplasm"/>
    <property type="evidence" value="ECO:0000318"/>
    <property type="project" value="GO_Central"/>
</dbReference>
<feature type="region of interest" description="Disordered" evidence="2">
    <location>
        <begin position="460"/>
        <end position="479"/>
    </location>
</feature>
<feature type="compositionally biased region" description="Low complexity" evidence="2">
    <location>
        <begin position="417"/>
        <end position="433"/>
    </location>
</feature>
<dbReference type="EMBL" id="GL732533">
    <property type="protein sequence ID" value="EFX85102.1"/>
    <property type="molecule type" value="Genomic_DNA"/>
</dbReference>
<feature type="compositionally biased region" description="Polar residues" evidence="2">
    <location>
        <begin position="725"/>
        <end position="734"/>
    </location>
</feature>
<dbReference type="AlphaFoldDB" id="E9G5W1"/>
<dbReference type="PANTHER" id="PTHR10627:SF69">
    <property type="entry name" value="PROTEIN BICAUDAL C"/>
    <property type="match status" value="1"/>
</dbReference>
<dbReference type="InterPro" id="IPR013761">
    <property type="entry name" value="SAM/pointed_sf"/>
</dbReference>
<dbReference type="Gene3D" id="1.10.150.50">
    <property type="entry name" value="Transcription Factor, Ets-1"/>
    <property type="match status" value="1"/>
</dbReference>
<feature type="compositionally biased region" description="Low complexity" evidence="2">
    <location>
        <begin position="787"/>
        <end position="799"/>
    </location>
</feature>
<feature type="compositionally biased region" description="Polar residues" evidence="2">
    <location>
        <begin position="761"/>
        <end position="773"/>
    </location>
</feature>
<feature type="region of interest" description="Disordered" evidence="2">
    <location>
        <begin position="301"/>
        <end position="328"/>
    </location>
</feature>
<feature type="compositionally biased region" description="Low complexity" evidence="2">
    <location>
        <begin position="604"/>
        <end position="617"/>
    </location>
</feature>
<keyword evidence="5" id="KW-1185">Reference proteome</keyword>
<dbReference type="eggNOG" id="ENOG502QW9V">
    <property type="taxonomic scope" value="Eukaryota"/>
</dbReference>
<feature type="region of interest" description="Disordered" evidence="2">
    <location>
        <begin position="340"/>
        <end position="362"/>
    </location>
</feature>
<evidence type="ECO:0000313" key="5">
    <source>
        <dbReference type="Proteomes" id="UP000000305"/>
    </source>
</evidence>
<organism evidence="4 5">
    <name type="scientific">Daphnia pulex</name>
    <name type="common">Water flea</name>
    <dbReference type="NCBI Taxonomy" id="6669"/>
    <lineage>
        <taxon>Eukaryota</taxon>
        <taxon>Metazoa</taxon>
        <taxon>Ecdysozoa</taxon>
        <taxon>Arthropoda</taxon>
        <taxon>Crustacea</taxon>
        <taxon>Branchiopoda</taxon>
        <taxon>Diplostraca</taxon>
        <taxon>Cladocera</taxon>
        <taxon>Anomopoda</taxon>
        <taxon>Daphniidae</taxon>
        <taxon>Daphnia</taxon>
    </lineage>
</organism>
<dbReference type="Pfam" id="PF07647">
    <property type="entry name" value="SAM_2"/>
    <property type="match status" value="1"/>
</dbReference>
<name>E9G5W1_DAPPU</name>
<proteinExistence type="predicted"/>
<dbReference type="HOGENOM" id="CLU_283022_0_0_1"/>
<feature type="compositionally biased region" description="Pro residues" evidence="2">
    <location>
        <begin position="709"/>
        <end position="723"/>
    </location>
</feature>
<keyword evidence="1" id="KW-0677">Repeat</keyword>
<feature type="region of interest" description="Disordered" evidence="2">
    <location>
        <begin position="830"/>
        <end position="857"/>
    </location>
</feature>
<dbReference type="InterPro" id="IPR001660">
    <property type="entry name" value="SAM"/>
</dbReference>
<dbReference type="KEGG" id="dpx:DAPPUDRAFT_222743"/>
<dbReference type="InParanoid" id="E9G5W1"/>
<dbReference type="SMART" id="SM00454">
    <property type="entry name" value="SAM"/>
    <property type="match status" value="1"/>
</dbReference>
<feature type="domain" description="SAM" evidence="3">
    <location>
        <begin position="1029"/>
        <end position="1093"/>
    </location>
</feature>
<evidence type="ECO:0000259" key="3">
    <source>
        <dbReference type="SMART" id="SM00454"/>
    </source>
</evidence>
<evidence type="ECO:0000256" key="1">
    <source>
        <dbReference type="ARBA" id="ARBA00022737"/>
    </source>
</evidence>
<feature type="region of interest" description="Disordered" evidence="2">
    <location>
        <begin position="696"/>
        <end position="805"/>
    </location>
</feature>
<dbReference type="PANTHER" id="PTHR10627">
    <property type="entry name" value="SCP160"/>
    <property type="match status" value="1"/>
</dbReference>
<feature type="compositionally biased region" description="Basic residues" evidence="2">
    <location>
        <begin position="319"/>
        <end position="328"/>
    </location>
</feature>
<dbReference type="CDD" id="cd09487">
    <property type="entry name" value="SAM_superfamily"/>
    <property type="match status" value="1"/>
</dbReference>
<sequence length="1102" mass="120978">MALCVFIRSDGFFFSLDILVGRIERIATESKGSSDNKIPATETADSSAMQTIVTQSAWNEERRAVTQGRHGEVIAGAPHHAGHHYPDGFDHVSGSEELHRPASYMPMHIHYTGWRQENNYVPMNFDGRVQHQQQQHQHQQQHQQQLHQHQSQQPFGLTVGNNNSTATSLGDHSLSFDSQHTGPASLRDPFAPAIHPNSNHMTQYEIQVDSERADRPNSNVTVAPWNNQASDTSTFDRLRDTCNKMFLRDGHLRGSSQFALSPTLPRAMERLTIDQRNGVEPCTNANPNNDPSVALSNIQPEKAQREDGETANINNKNGSMRKKLSGKTYHHIKDMFTTKFNKSSKSKLNGTENNAGTGPANSSAASTAAAVAAAAAAAEAIISEHGVQQNGAASQLGRQPDPVHSINQRIKSQLTGQNNSNQHSTTNNNNPQQVWGSYGRQSARMEASINDSDASALAKLTLSPTPNGPDSLAPAQSPYSLRHKPSVTFRMDLNNECQYSGGDNSSSSAAASAVASTNESASRYGSRTTQGQVVLYDDTMHFPQHQPPAKEGPPKSSYGEHDSSLSSIASAGQQAMKNRSVFSYSDYDVPPKSVSLSSPMMNEGGSSSGHQSAGSSSDLDKRSGQSVSTNDSGLGVLVDPSGQRGRVNGQQSYHLDTSTETEMFVGRQGQLNQSSSDWAEAADREVNNVMEMRNYQSKQSQQGLQSATPPLPPLSPDVSPKPTPKMQQKFSNSKPDLLEPANNGPSPMVQRVKPTTPAKPMSNNHRILESQTKLGHHAKRRGEDNKGSLVSKSLSSAKLRTSKSAGSLHPLTALQEALDLGDITSTTTGLDLDADSDSSSSHSDDDLSTTMDMNDSRTIRRQLEGLESMYSEVLKALHKKSTRSGPSDYKLSKRRMYGSVSSLPSSVCSRPVYRDRRRNEERRRPKESKSSNKRFQRLESHVVTLARSVAHLSSEMRTQHIMIQEMETIRSEIAQLRTVPMRMGSGNPYNTGASIKLPRGYRVDRDTCWQGAVPALTDPSRVKKLTSFFGDEPPLLRIFLKKLGYEKYAPLFDQEKIGMIELPYLTEERLHKMGIPMGPRIRILQEAQLSIRSDSMNDYGMV</sequence>
<evidence type="ECO:0000313" key="4">
    <source>
        <dbReference type="EMBL" id="EFX85102.1"/>
    </source>
</evidence>
<feature type="compositionally biased region" description="Polar residues" evidence="2">
    <location>
        <begin position="159"/>
        <end position="182"/>
    </location>
</feature>
<feature type="compositionally biased region" description="Low complexity" evidence="2">
    <location>
        <begin position="830"/>
        <end position="841"/>
    </location>
</feature>
<reference evidence="4 5" key="1">
    <citation type="journal article" date="2011" name="Science">
        <title>The ecoresponsive genome of Daphnia pulex.</title>
        <authorList>
            <person name="Colbourne J.K."/>
            <person name="Pfrender M.E."/>
            <person name="Gilbert D."/>
            <person name="Thomas W.K."/>
            <person name="Tucker A."/>
            <person name="Oakley T.H."/>
            <person name="Tokishita S."/>
            <person name="Aerts A."/>
            <person name="Arnold G.J."/>
            <person name="Basu M.K."/>
            <person name="Bauer D.J."/>
            <person name="Caceres C.E."/>
            <person name="Carmel L."/>
            <person name="Casola C."/>
            <person name="Choi J.H."/>
            <person name="Detter J.C."/>
            <person name="Dong Q."/>
            <person name="Dusheyko S."/>
            <person name="Eads B.D."/>
            <person name="Frohlich T."/>
            <person name="Geiler-Samerotte K.A."/>
            <person name="Gerlach D."/>
            <person name="Hatcher P."/>
            <person name="Jogdeo S."/>
            <person name="Krijgsveld J."/>
            <person name="Kriventseva E.V."/>
            <person name="Kultz D."/>
            <person name="Laforsch C."/>
            <person name="Lindquist E."/>
            <person name="Lopez J."/>
            <person name="Manak J.R."/>
            <person name="Muller J."/>
            <person name="Pangilinan J."/>
            <person name="Patwardhan R.P."/>
            <person name="Pitluck S."/>
            <person name="Pritham E.J."/>
            <person name="Rechtsteiner A."/>
            <person name="Rho M."/>
            <person name="Rogozin I.B."/>
            <person name="Sakarya O."/>
            <person name="Salamov A."/>
            <person name="Schaack S."/>
            <person name="Shapiro H."/>
            <person name="Shiga Y."/>
            <person name="Skalitzky C."/>
            <person name="Smith Z."/>
            <person name="Souvorov A."/>
            <person name="Sung W."/>
            <person name="Tang Z."/>
            <person name="Tsuchiya D."/>
            <person name="Tu H."/>
            <person name="Vos H."/>
            <person name="Wang M."/>
            <person name="Wolf Y.I."/>
            <person name="Yamagata H."/>
            <person name="Yamada T."/>
            <person name="Ye Y."/>
            <person name="Shaw J.R."/>
            <person name="Andrews J."/>
            <person name="Crease T.J."/>
            <person name="Tang H."/>
            <person name="Lucas S.M."/>
            <person name="Robertson H.M."/>
            <person name="Bork P."/>
            <person name="Koonin E.V."/>
            <person name="Zdobnov E.M."/>
            <person name="Grigoriev I.V."/>
            <person name="Lynch M."/>
            <person name="Boore J.L."/>
        </authorList>
    </citation>
    <scope>NUCLEOTIDE SEQUENCE [LARGE SCALE GENOMIC DNA]</scope>
</reference>
<feature type="compositionally biased region" description="Low complexity" evidence="2">
    <location>
        <begin position="130"/>
        <end position="153"/>
    </location>
</feature>
<feature type="region of interest" description="Disordered" evidence="2">
    <location>
        <begin position="593"/>
        <end position="651"/>
    </location>
</feature>
<evidence type="ECO:0000256" key="2">
    <source>
        <dbReference type="SAM" id="MobiDB-lite"/>
    </source>
</evidence>